<name>A0A6N2CK59_SOLCI</name>
<sequence length="81" mass="9223">MIMIGGCTTIIVARQEKNVFEKVPYLVFVGLRGTRTFAPARVLRQLGGKQELAQIANMRKFATDHENGRVAFAEDMHKMWK</sequence>
<evidence type="ECO:0000313" key="1">
    <source>
        <dbReference type="EMBL" id="TMX05332.1"/>
    </source>
</evidence>
<protein>
    <submittedName>
        <fullName evidence="1">Uncharacterized protein</fullName>
    </submittedName>
</protein>
<dbReference type="EMBL" id="RXGB01000083">
    <property type="protein sequence ID" value="TMX05332.1"/>
    <property type="molecule type" value="Genomic_DNA"/>
</dbReference>
<organism evidence="1">
    <name type="scientific">Solanum chilense</name>
    <name type="common">Tomato</name>
    <name type="synonym">Lycopersicon chilense</name>
    <dbReference type="NCBI Taxonomy" id="4083"/>
    <lineage>
        <taxon>Eukaryota</taxon>
        <taxon>Viridiplantae</taxon>
        <taxon>Streptophyta</taxon>
        <taxon>Embryophyta</taxon>
        <taxon>Tracheophyta</taxon>
        <taxon>Spermatophyta</taxon>
        <taxon>Magnoliopsida</taxon>
        <taxon>eudicotyledons</taxon>
        <taxon>Gunneridae</taxon>
        <taxon>Pentapetalae</taxon>
        <taxon>asterids</taxon>
        <taxon>lamiids</taxon>
        <taxon>Solanales</taxon>
        <taxon>Solanaceae</taxon>
        <taxon>Solanoideae</taxon>
        <taxon>Solaneae</taxon>
        <taxon>Solanum</taxon>
        <taxon>Solanum subgen. Lycopersicon</taxon>
    </lineage>
</organism>
<gene>
    <name evidence="1" type="ORF">EJD97_024265</name>
</gene>
<proteinExistence type="predicted"/>
<reference evidence="1" key="1">
    <citation type="submission" date="2019-05" db="EMBL/GenBank/DDBJ databases">
        <title>The de novo reference genome and transcriptome assemblies of the wild tomato species Solanum chilense.</title>
        <authorList>
            <person name="Stam R."/>
            <person name="Nosenko T."/>
            <person name="Hoerger A.C."/>
            <person name="Stephan W."/>
            <person name="Seidel M.A."/>
            <person name="Kuhn J.M.M."/>
            <person name="Haberer G."/>
            <person name="Tellier A."/>
        </authorList>
    </citation>
    <scope>NUCLEOTIDE SEQUENCE</scope>
    <source>
        <tissue evidence="1">Mature leaves</tissue>
    </source>
</reference>
<comment type="caution">
    <text evidence="1">The sequence shown here is derived from an EMBL/GenBank/DDBJ whole genome shotgun (WGS) entry which is preliminary data.</text>
</comment>
<accession>A0A6N2CK59</accession>
<dbReference type="AlphaFoldDB" id="A0A6N2CK59"/>